<reference evidence="2" key="1">
    <citation type="submission" date="2017-02" db="EMBL/GenBank/DDBJ databases">
        <authorList>
            <person name="Varghese N."/>
            <person name="Submissions S."/>
        </authorList>
    </citation>
    <scope>NUCLEOTIDE SEQUENCE [LARGE SCALE GENOMIC DNA]</scope>
    <source>
        <strain evidence="2">DSM 22224</strain>
    </source>
</reference>
<dbReference type="Proteomes" id="UP000190367">
    <property type="component" value="Unassembled WGS sequence"/>
</dbReference>
<dbReference type="STRING" id="634771.SAMN04488128_101175"/>
<keyword evidence="2" id="KW-1185">Reference proteome</keyword>
<dbReference type="EMBL" id="FUWZ01000001">
    <property type="protein sequence ID" value="SJZ42870.1"/>
    <property type="molecule type" value="Genomic_DNA"/>
</dbReference>
<dbReference type="AlphaFoldDB" id="A0A1T4KKE2"/>
<gene>
    <name evidence="1" type="ORF">SAMN04488128_101175</name>
</gene>
<dbReference type="OrthoDB" id="770118at2"/>
<sequence length="73" mass="8387">MVTERHISDIIEALKQAEDKQQVTQIVSGITHDDIAAQLQSWLETQSPLEWDSTQWSSFRYALICLRGCPELQ</sequence>
<name>A0A1T4KKE2_9BACT</name>
<proteinExistence type="predicted"/>
<protein>
    <submittedName>
        <fullName evidence="1">Uncharacterized protein</fullName>
    </submittedName>
</protein>
<evidence type="ECO:0000313" key="1">
    <source>
        <dbReference type="EMBL" id="SJZ42870.1"/>
    </source>
</evidence>
<evidence type="ECO:0000313" key="2">
    <source>
        <dbReference type="Proteomes" id="UP000190367"/>
    </source>
</evidence>
<organism evidence="1 2">
    <name type="scientific">Chitinophaga eiseniae</name>
    <dbReference type="NCBI Taxonomy" id="634771"/>
    <lineage>
        <taxon>Bacteria</taxon>
        <taxon>Pseudomonadati</taxon>
        <taxon>Bacteroidota</taxon>
        <taxon>Chitinophagia</taxon>
        <taxon>Chitinophagales</taxon>
        <taxon>Chitinophagaceae</taxon>
        <taxon>Chitinophaga</taxon>
    </lineage>
</organism>
<dbReference type="RefSeq" id="WP_078666902.1">
    <property type="nucleotide sequence ID" value="NZ_FUWZ01000001.1"/>
</dbReference>
<accession>A0A1T4KKE2</accession>